<dbReference type="Proteomes" id="UP000076842">
    <property type="component" value="Unassembled WGS sequence"/>
</dbReference>
<keyword evidence="5" id="KW-1185">Reference proteome</keyword>
<feature type="coiled-coil region" evidence="1">
    <location>
        <begin position="402"/>
        <end position="468"/>
    </location>
</feature>
<dbReference type="InParanoid" id="A0A165DPE1"/>
<dbReference type="OrthoDB" id="432685at2759"/>
<reference evidence="4 5" key="1">
    <citation type="journal article" date="2016" name="Mol. Biol. Evol.">
        <title>Comparative Genomics of Early-Diverging Mushroom-Forming Fungi Provides Insights into the Origins of Lignocellulose Decay Capabilities.</title>
        <authorList>
            <person name="Nagy L.G."/>
            <person name="Riley R."/>
            <person name="Tritt A."/>
            <person name="Adam C."/>
            <person name="Daum C."/>
            <person name="Floudas D."/>
            <person name="Sun H."/>
            <person name="Yadav J.S."/>
            <person name="Pangilinan J."/>
            <person name="Larsson K.H."/>
            <person name="Matsuura K."/>
            <person name="Barry K."/>
            <person name="Labutti K."/>
            <person name="Kuo R."/>
            <person name="Ohm R.A."/>
            <person name="Bhattacharya S.S."/>
            <person name="Shirouzu T."/>
            <person name="Yoshinaga Y."/>
            <person name="Martin F.M."/>
            <person name="Grigoriev I.V."/>
            <person name="Hibbett D.S."/>
        </authorList>
    </citation>
    <scope>NUCLEOTIDE SEQUENCE [LARGE SCALE GENOMIC DNA]</scope>
    <source>
        <strain evidence="4 5">HHB12733</strain>
    </source>
</reference>
<evidence type="ECO:0000256" key="1">
    <source>
        <dbReference type="SAM" id="Coils"/>
    </source>
</evidence>
<evidence type="ECO:0000313" key="4">
    <source>
        <dbReference type="EMBL" id="KZT53246.1"/>
    </source>
</evidence>
<keyword evidence="1" id="KW-0175">Coiled coil</keyword>
<feature type="region of interest" description="Disordered" evidence="2">
    <location>
        <begin position="473"/>
        <end position="503"/>
    </location>
</feature>
<name>A0A165DPE1_9BASI</name>
<feature type="compositionally biased region" description="Polar residues" evidence="2">
    <location>
        <begin position="485"/>
        <end position="496"/>
    </location>
</feature>
<feature type="compositionally biased region" description="Basic residues" evidence="2">
    <location>
        <begin position="148"/>
        <end position="160"/>
    </location>
</feature>
<sequence>MGQRARDVDDDEVSMLMSTDDELPSNIELKPPTPSQIPLPVSAGSERSSPDDFAVSDDGDGPKSEGYDMFGADAVMSTPAKSQSRSSHAEQLEKFQFPSPEKPSAVSQASLARLRTTSNPETPPRKPKHGHKVYESRGDVPSAPSSWRHARPAAPSKRRLSQSGRSIHDESDTEDTFASHQRAPSGPASPRSAASVLSPGSIFQELDSFPMARGQSLHSSLSAPSRSIDFYHDRSSDPRSQLQEGDSMMELDMDSFHDMEANFATNPDVMPGDVSITRLYAYMRTCTRLMNQAIQKAQDSEAEMKKSERDRMVLSDDLDEARQQATQMKRETDNLLQQINTLNQSISAFEVNAANKDHELRRLHDKLHDRDREIQHNRTTIDSFKHTVALKDDEIARLKESETELHSQVAEEEHNIQSLQAKHAGDLADLRNRIQEADERAMDLRDEIKSLMHEKDAESSKLQTAEAELMALRTSHTESSKKMRLSSNKSPLSNEFVQEETDEGTLIDEQSAAESTDADNETFVTHTVITRRKQPRKSGVKAGPTMHTEIEQSRTFAEIAIQSEPLEYSTTEATQTEAPPKVVEMDTQTEAPRDETETTMQTQAPLVITEIRPDEPFPSTSLLGTGGREATPAEAELEQKLLVKWHEHLTVPIDGLATGVTDTAIAEWEALKLETGRGCTVMDQLVERSKKIGPRPGFEKAVITIDTATPGAGQLHEITEPSVAINKSATRAIMQHSFIHQIVTAVYPRYNGELDAYIDIPALKSVTLNRTTLLWILLVISVYTFFILHWAAVLNPAAYYPGVSFRDRALWSSYHQYAYQRRYGAPRMSRTSSISEPLMKAWYHVVDWATSG</sequence>
<proteinExistence type="predicted"/>
<dbReference type="EMBL" id="KV424042">
    <property type="protein sequence ID" value="KZT53246.1"/>
    <property type="molecule type" value="Genomic_DNA"/>
</dbReference>
<feature type="compositionally biased region" description="Polar residues" evidence="2">
    <location>
        <begin position="105"/>
        <end position="120"/>
    </location>
</feature>
<dbReference type="AlphaFoldDB" id="A0A165DPE1"/>
<evidence type="ECO:0000313" key="5">
    <source>
        <dbReference type="Proteomes" id="UP000076842"/>
    </source>
</evidence>
<keyword evidence="3" id="KW-1133">Transmembrane helix</keyword>
<feature type="compositionally biased region" description="Acidic residues" evidence="2">
    <location>
        <begin position="8"/>
        <end position="23"/>
    </location>
</feature>
<gene>
    <name evidence="4" type="ORF">CALCODRAFT_486475</name>
</gene>
<accession>A0A165DPE1</accession>
<feature type="transmembrane region" description="Helical" evidence="3">
    <location>
        <begin position="773"/>
        <end position="798"/>
    </location>
</feature>
<feature type="coiled-coil region" evidence="1">
    <location>
        <begin position="290"/>
        <end position="345"/>
    </location>
</feature>
<evidence type="ECO:0000256" key="3">
    <source>
        <dbReference type="SAM" id="Phobius"/>
    </source>
</evidence>
<evidence type="ECO:0000256" key="2">
    <source>
        <dbReference type="SAM" id="MobiDB-lite"/>
    </source>
</evidence>
<keyword evidence="3" id="KW-0812">Transmembrane</keyword>
<feature type="region of interest" description="Disordered" evidence="2">
    <location>
        <begin position="1"/>
        <end position="197"/>
    </location>
</feature>
<organism evidence="4 5">
    <name type="scientific">Calocera cornea HHB12733</name>
    <dbReference type="NCBI Taxonomy" id="1353952"/>
    <lineage>
        <taxon>Eukaryota</taxon>
        <taxon>Fungi</taxon>
        <taxon>Dikarya</taxon>
        <taxon>Basidiomycota</taxon>
        <taxon>Agaricomycotina</taxon>
        <taxon>Dacrymycetes</taxon>
        <taxon>Dacrymycetales</taxon>
        <taxon>Dacrymycetaceae</taxon>
        <taxon>Calocera</taxon>
    </lineage>
</organism>
<feature type="compositionally biased region" description="Low complexity" evidence="2">
    <location>
        <begin position="182"/>
        <end position="195"/>
    </location>
</feature>
<protein>
    <submittedName>
        <fullName evidence="4">Uncharacterized protein</fullName>
    </submittedName>
</protein>
<keyword evidence="3" id="KW-0472">Membrane</keyword>